<feature type="compositionally biased region" description="Polar residues" evidence="1">
    <location>
        <begin position="199"/>
        <end position="213"/>
    </location>
</feature>
<feature type="compositionally biased region" description="Basic and acidic residues" evidence="1">
    <location>
        <begin position="303"/>
        <end position="317"/>
    </location>
</feature>
<evidence type="ECO:0000313" key="3">
    <source>
        <dbReference type="EMBL" id="QJR11677.1"/>
    </source>
</evidence>
<protein>
    <recommendedName>
        <fullName evidence="2">Guanylate cyclase domain-containing protein</fullName>
    </recommendedName>
</protein>
<dbReference type="SUPFAM" id="SSF55073">
    <property type="entry name" value="Nucleotide cyclase"/>
    <property type="match status" value="1"/>
</dbReference>
<dbReference type="Proteomes" id="UP000501534">
    <property type="component" value="Chromosome"/>
</dbReference>
<organism evidence="3 4">
    <name type="scientific">Usitatibacter rugosus</name>
    <dbReference type="NCBI Taxonomy" id="2732067"/>
    <lineage>
        <taxon>Bacteria</taxon>
        <taxon>Pseudomonadati</taxon>
        <taxon>Pseudomonadota</taxon>
        <taxon>Betaproteobacteria</taxon>
        <taxon>Nitrosomonadales</taxon>
        <taxon>Usitatibacteraceae</taxon>
        <taxon>Usitatibacter</taxon>
    </lineage>
</organism>
<feature type="domain" description="Guanylate cyclase" evidence="2">
    <location>
        <begin position="12"/>
        <end position="134"/>
    </location>
</feature>
<dbReference type="InterPro" id="IPR029787">
    <property type="entry name" value="Nucleotide_cyclase"/>
</dbReference>
<evidence type="ECO:0000259" key="2">
    <source>
        <dbReference type="PROSITE" id="PS50125"/>
    </source>
</evidence>
<sequence length="442" mass="47034">MLDQANRTFICSVVFIDLVGYSKKPVTEQIRLKTSLTNNLSEAIKDIPVNDRIILDTGDGAAISFLGDPEDALFVTLSLRDALVRDSMTATMVEASGDDSVRMGINLGPVKLVKDINGHPNIIGDGINVAQRIMSFARPGQIVVSRSYYDVVSNLASEYAKLFQYEGSRTDKHVREHEIYVVGHHEGAIQKARDGMQDRASNTSPSVTRPKINTTGTTTVTLTIPSFVQDKKKLTMLAAGLASLVIVLSVLVATKKSPSQPEVVASAPAAAEPAKPAPEPAKALPLPEPAKAAELPPAADPAKPAEPKAETRPDAKVLEPAPTPGQVPAANNNPAKADPASAKAGAQSPKADPKADGKTADGGKPVDPAKPAGIPATLVFAVQPWGEVFVNGKSRGVVPPMKFLKLDPGKYKIEIRNTSFPAHVETLDLKARDEITVRHRFQ</sequence>
<feature type="compositionally biased region" description="Low complexity" evidence="1">
    <location>
        <begin position="267"/>
        <end position="302"/>
    </location>
</feature>
<keyword evidence="4" id="KW-1185">Reference proteome</keyword>
<dbReference type="KEGG" id="uru:DSM104443_02759"/>
<dbReference type="GO" id="GO:0009190">
    <property type="term" value="P:cyclic nucleotide biosynthetic process"/>
    <property type="evidence" value="ECO:0007669"/>
    <property type="project" value="InterPro"/>
</dbReference>
<reference evidence="3 4" key="1">
    <citation type="submission" date="2020-04" db="EMBL/GenBank/DDBJ databases">
        <title>Usitatibacter rugosus gen. nov., sp. nov. and Usitatibacter palustris sp. nov., novel members of Usitatibacteraceae fam. nov. within the order Nitrosomonadales isolated from soil.</title>
        <authorList>
            <person name="Huber K.J."/>
            <person name="Neumann-Schaal M."/>
            <person name="Geppert A."/>
            <person name="Luckner M."/>
            <person name="Wanner G."/>
            <person name="Overmann J."/>
        </authorList>
    </citation>
    <scope>NUCLEOTIDE SEQUENCE [LARGE SCALE GENOMIC DNA]</scope>
    <source>
        <strain evidence="3 4">0125_3</strain>
    </source>
</reference>
<dbReference type="GO" id="GO:0035556">
    <property type="term" value="P:intracellular signal transduction"/>
    <property type="evidence" value="ECO:0007669"/>
    <property type="project" value="InterPro"/>
</dbReference>
<evidence type="ECO:0000313" key="4">
    <source>
        <dbReference type="Proteomes" id="UP000501534"/>
    </source>
</evidence>
<proteinExistence type="predicted"/>
<feature type="region of interest" description="Disordered" evidence="1">
    <location>
        <begin position="192"/>
        <end position="213"/>
    </location>
</feature>
<accession>A0A6M4H1D4</accession>
<dbReference type="EMBL" id="CP053069">
    <property type="protein sequence ID" value="QJR11677.1"/>
    <property type="molecule type" value="Genomic_DNA"/>
</dbReference>
<feature type="compositionally biased region" description="Low complexity" evidence="1">
    <location>
        <begin position="328"/>
        <end position="346"/>
    </location>
</feature>
<dbReference type="InterPro" id="IPR001054">
    <property type="entry name" value="A/G_cyclase"/>
</dbReference>
<dbReference type="GO" id="GO:0004016">
    <property type="term" value="F:adenylate cyclase activity"/>
    <property type="evidence" value="ECO:0007669"/>
    <property type="project" value="UniProtKB-ARBA"/>
</dbReference>
<feature type="region of interest" description="Disordered" evidence="1">
    <location>
        <begin position="258"/>
        <end position="370"/>
    </location>
</feature>
<gene>
    <name evidence="3" type="ORF">DSM104443_02759</name>
</gene>
<feature type="compositionally biased region" description="Basic and acidic residues" evidence="1">
    <location>
        <begin position="351"/>
        <end position="361"/>
    </location>
</feature>
<dbReference type="PROSITE" id="PS50125">
    <property type="entry name" value="GUANYLATE_CYCLASE_2"/>
    <property type="match status" value="1"/>
</dbReference>
<name>A0A6M4H1D4_9PROT</name>
<dbReference type="Gene3D" id="3.30.70.1230">
    <property type="entry name" value="Nucleotide cyclase"/>
    <property type="match status" value="1"/>
</dbReference>
<dbReference type="RefSeq" id="WP_171093216.1">
    <property type="nucleotide sequence ID" value="NZ_CP053069.1"/>
</dbReference>
<dbReference type="AlphaFoldDB" id="A0A6M4H1D4"/>
<evidence type="ECO:0000256" key="1">
    <source>
        <dbReference type="SAM" id="MobiDB-lite"/>
    </source>
</evidence>